<keyword evidence="7" id="KW-1133">Transmembrane helix</keyword>
<sequence length="315" mass="34068">MEQSTSEVVASSTTSEVVNINSYTTMAISKKSSLFLPIFTFITMFLMVVNKVSSSTHETNALHFMFNQFSKDQKDLILQGDATTGTDGNLELTRVSSNGSPQGSSVGRALFYAPVHIWESSAVVASFDATFTFLIKSPDSHPADGIAFFISNIDSSIPSGSTGRLLGLFPDANVIRNSTTIDFNAAYNADTIVAVELDTYPNTDIGDPNYPHIGIDIKSVRSKKTAKWNMQNGKVGTAHIIYNSVGKRLSAVVSYPNGDSATVSYDVDLDNVLPEWVRVGLSASTGLYKETNTILSWSFTSKLKSNEIPDIATVV</sequence>
<dbReference type="InterPro" id="IPR016363">
    <property type="entry name" value="L-lectin"/>
</dbReference>
<dbReference type="CDD" id="cd06899">
    <property type="entry name" value="lectin_legume_LecRK_Arcelin_ConA"/>
    <property type="match status" value="1"/>
</dbReference>
<evidence type="ECO:0000256" key="3">
    <source>
        <dbReference type="ARBA" id="ARBA00022734"/>
    </source>
</evidence>
<dbReference type="GO" id="GO:0005537">
    <property type="term" value="F:D-mannose binding"/>
    <property type="evidence" value="ECO:0007669"/>
    <property type="project" value="UniProtKB-KW"/>
</dbReference>
<evidence type="ECO:0000259" key="8">
    <source>
        <dbReference type="Pfam" id="PF00139"/>
    </source>
</evidence>
<keyword evidence="7" id="KW-0472">Membrane</keyword>
<dbReference type="FunFam" id="2.60.120.200:FF:000237">
    <property type="entry name" value="Mannose/glucose-specific lectin"/>
    <property type="match status" value="1"/>
</dbReference>
<evidence type="ECO:0000256" key="1">
    <source>
        <dbReference type="ARBA" id="ARBA00007606"/>
    </source>
</evidence>
<keyword evidence="3" id="KW-0430">Lectin</keyword>
<proteinExistence type="inferred from homology"/>
<dbReference type="EMBL" id="JAYMYQ010000003">
    <property type="protein sequence ID" value="KAK7343862.1"/>
    <property type="molecule type" value="Genomic_DNA"/>
</dbReference>
<dbReference type="SUPFAM" id="SSF49899">
    <property type="entry name" value="Concanavalin A-like lectins/glucanases"/>
    <property type="match status" value="1"/>
</dbReference>
<comment type="similarity">
    <text evidence="1">Belongs to the leguminous lectin family.</text>
</comment>
<feature type="transmembrane region" description="Helical" evidence="7">
    <location>
        <begin position="34"/>
        <end position="52"/>
    </location>
</feature>
<dbReference type="Proteomes" id="UP001367508">
    <property type="component" value="Unassembled WGS sequence"/>
</dbReference>
<dbReference type="InterPro" id="IPR019825">
    <property type="entry name" value="Lectin_legB_Mn/Ca_BS"/>
</dbReference>
<dbReference type="EMBL" id="JAYMYQ010000003">
    <property type="protein sequence ID" value="KAK7343861.1"/>
    <property type="molecule type" value="Genomic_DNA"/>
</dbReference>
<accession>A0AAN9LXC2</accession>
<keyword evidence="4" id="KW-0106">Calcium</keyword>
<dbReference type="PROSITE" id="PS00308">
    <property type="entry name" value="LECTIN_LEGUME_ALPHA"/>
    <property type="match status" value="1"/>
</dbReference>
<evidence type="ECO:0000256" key="7">
    <source>
        <dbReference type="SAM" id="Phobius"/>
    </source>
</evidence>
<evidence type="ECO:0000256" key="5">
    <source>
        <dbReference type="ARBA" id="ARBA00023035"/>
    </source>
</evidence>
<evidence type="ECO:0000313" key="11">
    <source>
        <dbReference type="Proteomes" id="UP001367508"/>
    </source>
</evidence>
<dbReference type="PANTHER" id="PTHR32401">
    <property type="entry name" value="CONCANAVALIN A-LIKE LECTIN FAMILY PROTEIN"/>
    <property type="match status" value="1"/>
</dbReference>
<comment type="caution">
    <text evidence="9">The sequence shown here is derived from an EMBL/GenBank/DDBJ whole genome shotgun (WGS) entry which is preliminary data.</text>
</comment>
<evidence type="ECO:0000256" key="4">
    <source>
        <dbReference type="ARBA" id="ARBA00022837"/>
    </source>
</evidence>
<feature type="domain" description="Legume lectin" evidence="8">
    <location>
        <begin position="62"/>
        <end position="307"/>
    </location>
</feature>
<dbReference type="PIRSF" id="PIRSF002690">
    <property type="entry name" value="L-type_lectin_plant"/>
    <property type="match status" value="1"/>
</dbReference>
<evidence type="ECO:0000256" key="6">
    <source>
        <dbReference type="ARBA" id="ARBA00023211"/>
    </source>
</evidence>
<dbReference type="InterPro" id="IPR001220">
    <property type="entry name" value="Legume_lectin_dom"/>
</dbReference>
<dbReference type="PANTHER" id="PTHR32401:SF47">
    <property type="entry name" value="LEGUME LECTIN DOMAIN-CONTAINING PROTEIN"/>
    <property type="match status" value="1"/>
</dbReference>
<name>A0AAN9LXC2_CANGL</name>
<dbReference type="PROSITE" id="PS00307">
    <property type="entry name" value="LECTIN_LEGUME_BETA"/>
    <property type="match status" value="1"/>
</dbReference>
<gene>
    <name evidence="9" type="ORF">VNO77_12943</name>
    <name evidence="10" type="ORF">VNO77_12944</name>
</gene>
<evidence type="ECO:0000256" key="2">
    <source>
        <dbReference type="ARBA" id="ARBA00022723"/>
    </source>
</evidence>
<protein>
    <recommendedName>
        <fullName evidence="8">Legume lectin domain-containing protein</fullName>
    </recommendedName>
</protein>
<keyword evidence="11" id="KW-1185">Reference proteome</keyword>
<dbReference type="Pfam" id="PF00139">
    <property type="entry name" value="Lectin_legB"/>
    <property type="match status" value="1"/>
</dbReference>
<evidence type="ECO:0000313" key="9">
    <source>
        <dbReference type="EMBL" id="KAK7343861.1"/>
    </source>
</evidence>
<evidence type="ECO:0000313" key="10">
    <source>
        <dbReference type="EMBL" id="KAK7343862.1"/>
    </source>
</evidence>
<organism evidence="9 11">
    <name type="scientific">Canavalia gladiata</name>
    <name type="common">Sword bean</name>
    <name type="synonym">Dolichos gladiatus</name>
    <dbReference type="NCBI Taxonomy" id="3824"/>
    <lineage>
        <taxon>Eukaryota</taxon>
        <taxon>Viridiplantae</taxon>
        <taxon>Streptophyta</taxon>
        <taxon>Embryophyta</taxon>
        <taxon>Tracheophyta</taxon>
        <taxon>Spermatophyta</taxon>
        <taxon>Magnoliopsida</taxon>
        <taxon>eudicotyledons</taxon>
        <taxon>Gunneridae</taxon>
        <taxon>Pentapetalae</taxon>
        <taxon>rosids</taxon>
        <taxon>fabids</taxon>
        <taxon>Fabales</taxon>
        <taxon>Fabaceae</taxon>
        <taxon>Papilionoideae</taxon>
        <taxon>50 kb inversion clade</taxon>
        <taxon>NPAAA clade</taxon>
        <taxon>indigoferoid/millettioid clade</taxon>
        <taxon>Phaseoleae</taxon>
        <taxon>Canavalia</taxon>
    </lineage>
</organism>
<keyword evidence="7" id="KW-0812">Transmembrane</keyword>
<dbReference type="InterPro" id="IPR013320">
    <property type="entry name" value="ConA-like_dom_sf"/>
</dbReference>
<reference evidence="9 11" key="1">
    <citation type="submission" date="2024-01" db="EMBL/GenBank/DDBJ databases">
        <title>The genomes of 5 underutilized Papilionoideae crops provide insights into root nodulation and disease resistanc.</title>
        <authorList>
            <person name="Jiang F."/>
        </authorList>
    </citation>
    <scope>NUCLEOTIDE SEQUENCE [LARGE SCALE GENOMIC DNA]</scope>
    <source>
        <strain evidence="9">LVBAO_FW01</strain>
        <tissue evidence="9">Leaves</tissue>
    </source>
</reference>
<keyword evidence="5" id="KW-0465">Mannose-binding</keyword>
<dbReference type="InterPro" id="IPR050258">
    <property type="entry name" value="Leguminous_Lectin"/>
</dbReference>
<keyword evidence="6" id="KW-0464">Manganese</keyword>
<dbReference type="GO" id="GO:0046872">
    <property type="term" value="F:metal ion binding"/>
    <property type="evidence" value="ECO:0007669"/>
    <property type="project" value="UniProtKB-KW"/>
</dbReference>
<dbReference type="Gene3D" id="2.60.120.200">
    <property type="match status" value="1"/>
</dbReference>
<dbReference type="InterPro" id="IPR000985">
    <property type="entry name" value="Lectin_LegA_CS"/>
</dbReference>
<dbReference type="AlphaFoldDB" id="A0AAN9LXC2"/>
<keyword evidence="2" id="KW-0479">Metal-binding</keyword>